<dbReference type="KEGG" id="tpx:Turpa_3891"/>
<dbReference type="GO" id="GO:0016491">
    <property type="term" value="F:oxidoreductase activity"/>
    <property type="evidence" value="ECO:0007669"/>
    <property type="project" value="InterPro"/>
</dbReference>
<dbReference type="Gene3D" id="1.10.620.20">
    <property type="entry name" value="Ribonucleotide Reductase, subunit A"/>
    <property type="match status" value="1"/>
</dbReference>
<protein>
    <recommendedName>
        <fullName evidence="3">p-aminobenzoate N-oxygenase AurF</fullName>
    </recommendedName>
</protein>
<dbReference type="SUPFAM" id="SSF47240">
    <property type="entry name" value="Ferritin-like"/>
    <property type="match status" value="1"/>
</dbReference>
<dbReference type="RefSeq" id="WP_014805002.1">
    <property type="nucleotide sequence ID" value="NC_018020.1"/>
</dbReference>
<dbReference type="InterPro" id="IPR009078">
    <property type="entry name" value="Ferritin-like_SF"/>
</dbReference>
<evidence type="ECO:0000313" key="2">
    <source>
        <dbReference type="Proteomes" id="UP000006048"/>
    </source>
</evidence>
<evidence type="ECO:0008006" key="3">
    <source>
        <dbReference type="Google" id="ProtNLM"/>
    </source>
</evidence>
<organism evidence="1 2">
    <name type="scientific">Turneriella parva (strain ATCC BAA-1111 / DSM 21527 / NCTC 11395 / H)</name>
    <name type="common">Leptospira parva</name>
    <dbReference type="NCBI Taxonomy" id="869212"/>
    <lineage>
        <taxon>Bacteria</taxon>
        <taxon>Pseudomonadati</taxon>
        <taxon>Spirochaetota</taxon>
        <taxon>Spirochaetia</taxon>
        <taxon>Leptospirales</taxon>
        <taxon>Leptospiraceae</taxon>
        <taxon>Turneriella</taxon>
    </lineage>
</organism>
<proteinExistence type="predicted"/>
<dbReference type="AlphaFoldDB" id="I4BB68"/>
<dbReference type="HOGENOM" id="CLU_723491_0_0_12"/>
<evidence type="ECO:0000313" key="1">
    <source>
        <dbReference type="EMBL" id="AFM14525.1"/>
    </source>
</evidence>
<dbReference type="PATRIC" id="fig|869212.3.peg.3921"/>
<dbReference type="OrthoDB" id="9553290at2"/>
<dbReference type="InterPro" id="IPR012348">
    <property type="entry name" value="RNR-like"/>
</dbReference>
<reference evidence="1 2" key="1">
    <citation type="submission" date="2012-06" db="EMBL/GenBank/DDBJ databases">
        <title>The complete chromosome of genome of Turneriella parva DSM 21527.</title>
        <authorList>
            <consortium name="US DOE Joint Genome Institute (JGI-PGF)"/>
            <person name="Lucas S."/>
            <person name="Han J."/>
            <person name="Lapidus A."/>
            <person name="Bruce D."/>
            <person name="Goodwin L."/>
            <person name="Pitluck S."/>
            <person name="Peters L."/>
            <person name="Kyrpides N."/>
            <person name="Mavromatis K."/>
            <person name="Ivanova N."/>
            <person name="Mikhailova N."/>
            <person name="Chertkov O."/>
            <person name="Detter J.C."/>
            <person name="Tapia R."/>
            <person name="Han C."/>
            <person name="Land M."/>
            <person name="Hauser L."/>
            <person name="Markowitz V."/>
            <person name="Cheng J.-F."/>
            <person name="Hugenholtz P."/>
            <person name="Woyke T."/>
            <person name="Wu D."/>
            <person name="Gronow S."/>
            <person name="Wellnitz S."/>
            <person name="Brambilla E."/>
            <person name="Klenk H.-P."/>
            <person name="Eisen J.A."/>
        </authorList>
    </citation>
    <scope>NUCLEOTIDE SEQUENCE [LARGE SCALE GENOMIC DNA]</scope>
    <source>
        <strain evidence="2">ATCC BAA-1111 / DSM 21527 / NCTC 11395 / H</strain>
    </source>
</reference>
<dbReference type="STRING" id="869212.Turpa_3891"/>
<keyword evidence="2" id="KW-1185">Reference proteome</keyword>
<dbReference type="Proteomes" id="UP000006048">
    <property type="component" value="Chromosome"/>
</dbReference>
<dbReference type="EMBL" id="CP002959">
    <property type="protein sequence ID" value="AFM14525.1"/>
    <property type="molecule type" value="Genomic_DNA"/>
</dbReference>
<accession>I4BB68</accession>
<name>I4BB68_TURPD</name>
<gene>
    <name evidence="1" type="ordered locus">Turpa_3891</name>
</gene>
<sequence>MEIKKIAVNETAQQVNEKAEAYLNTLVRTFDSVLGALHLGGRKADYDDAHYEFVGGANDELRKKHYDKSLRLLWKAEQHASWSSFHDLSRDEEMLMQMAGDALNENEKREVERIKTAEFKALLDREYTPAQKQAIVNILSLIGHGEAYAWLVSNEVLRDVKSTGAKAALTMQVLEEAKHFVVLRELIMAFGVDIPRLPVYEYMMLEGTLKSEGLEKFFGMNVLVEGIALSIFGALSKFPGLEVLQMFHLDESRHCALPTNYLKTQPLTWWEKNNPASMVKRFLMVLPAIPLAMKMEKDFAELGIDVFEFGGSLVRKVINLAYRVGFHLPMPQENMKAFVNYMFNAYCSATREGHNFTEFLESESTLGEAELAVEREVFGIAS</sequence>